<gene>
    <name evidence="1" type="ORF">BDV98DRAFT_582080</name>
</gene>
<dbReference type="EMBL" id="ML178822">
    <property type="protein sequence ID" value="TFL02456.1"/>
    <property type="molecule type" value="Genomic_DNA"/>
</dbReference>
<organism evidence="1 2">
    <name type="scientific">Pterulicium gracile</name>
    <dbReference type="NCBI Taxonomy" id="1884261"/>
    <lineage>
        <taxon>Eukaryota</taxon>
        <taxon>Fungi</taxon>
        <taxon>Dikarya</taxon>
        <taxon>Basidiomycota</taxon>
        <taxon>Agaricomycotina</taxon>
        <taxon>Agaricomycetes</taxon>
        <taxon>Agaricomycetidae</taxon>
        <taxon>Agaricales</taxon>
        <taxon>Pleurotineae</taxon>
        <taxon>Pterulaceae</taxon>
        <taxon>Pterulicium</taxon>
    </lineage>
</organism>
<reference evidence="1 2" key="1">
    <citation type="journal article" date="2019" name="Nat. Ecol. Evol.">
        <title>Megaphylogeny resolves global patterns of mushroom evolution.</title>
        <authorList>
            <person name="Varga T."/>
            <person name="Krizsan K."/>
            <person name="Foldi C."/>
            <person name="Dima B."/>
            <person name="Sanchez-Garcia M."/>
            <person name="Sanchez-Ramirez S."/>
            <person name="Szollosi G.J."/>
            <person name="Szarkandi J.G."/>
            <person name="Papp V."/>
            <person name="Albert L."/>
            <person name="Andreopoulos W."/>
            <person name="Angelini C."/>
            <person name="Antonin V."/>
            <person name="Barry K.W."/>
            <person name="Bougher N.L."/>
            <person name="Buchanan P."/>
            <person name="Buyck B."/>
            <person name="Bense V."/>
            <person name="Catcheside P."/>
            <person name="Chovatia M."/>
            <person name="Cooper J."/>
            <person name="Damon W."/>
            <person name="Desjardin D."/>
            <person name="Finy P."/>
            <person name="Geml J."/>
            <person name="Haridas S."/>
            <person name="Hughes K."/>
            <person name="Justo A."/>
            <person name="Karasinski D."/>
            <person name="Kautmanova I."/>
            <person name="Kiss B."/>
            <person name="Kocsube S."/>
            <person name="Kotiranta H."/>
            <person name="LaButti K.M."/>
            <person name="Lechner B.E."/>
            <person name="Liimatainen K."/>
            <person name="Lipzen A."/>
            <person name="Lukacs Z."/>
            <person name="Mihaltcheva S."/>
            <person name="Morgado L.N."/>
            <person name="Niskanen T."/>
            <person name="Noordeloos M.E."/>
            <person name="Ohm R.A."/>
            <person name="Ortiz-Santana B."/>
            <person name="Ovrebo C."/>
            <person name="Racz N."/>
            <person name="Riley R."/>
            <person name="Savchenko A."/>
            <person name="Shiryaev A."/>
            <person name="Soop K."/>
            <person name="Spirin V."/>
            <person name="Szebenyi C."/>
            <person name="Tomsovsky M."/>
            <person name="Tulloss R.E."/>
            <person name="Uehling J."/>
            <person name="Grigoriev I.V."/>
            <person name="Vagvolgyi C."/>
            <person name="Papp T."/>
            <person name="Martin F.M."/>
            <person name="Miettinen O."/>
            <person name="Hibbett D.S."/>
            <person name="Nagy L.G."/>
        </authorList>
    </citation>
    <scope>NUCLEOTIDE SEQUENCE [LARGE SCALE GENOMIC DNA]</scope>
    <source>
        <strain evidence="1 2">CBS 309.79</strain>
    </source>
</reference>
<protein>
    <submittedName>
        <fullName evidence="1">Uncharacterized protein</fullName>
    </submittedName>
</protein>
<keyword evidence="2" id="KW-1185">Reference proteome</keyword>
<dbReference type="Proteomes" id="UP000305067">
    <property type="component" value="Unassembled WGS sequence"/>
</dbReference>
<evidence type="ECO:0000313" key="2">
    <source>
        <dbReference type="Proteomes" id="UP000305067"/>
    </source>
</evidence>
<name>A0A5C3QKI9_9AGAR</name>
<accession>A0A5C3QKI9</accession>
<proteinExistence type="predicted"/>
<dbReference type="AlphaFoldDB" id="A0A5C3QKI9"/>
<sequence>MSLVSIGSPYTTRCKGCWALGYPPIFRTTKDGEANTSNWILKVPVAAEKRLHVAGGIEGEQAHLRMIIRIPALCGPRDGTQPFSASGASAPQVADKFRGSRLHPNAWTSLALQLVEYTWRGTILVGSKKCAMRTRVLAWLRQILVPLAFEIELGNGGFSNLWATASVGFLGQADGGEAAHMYTTCMEAEALMVHLGEVTKAWTPPHPSLQGRFPESQYRYYAVVMGCISTVTPPIVSDVKP</sequence>
<evidence type="ECO:0000313" key="1">
    <source>
        <dbReference type="EMBL" id="TFL02456.1"/>
    </source>
</evidence>